<dbReference type="InterPro" id="IPR006311">
    <property type="entry name" value="TAT_signal"/>
</dbReference>
<dbReference type="InterPro" id="IPR052039">
    <property type="entry name" value="Caspase-related_regulators"/>
</dbReference>
<dbReference type="SUPFAM" id="SSF52129">
    <property type="entry name" value="Caspase-like"/>
    <property type="match status" value="1"/>
</dbReference>
<sequence length="485" mass="52358">MSRHPGQRGRRRALRQLGGALGAWASGLAVPAWAQGYGARAPSPAASDPVAAAAPPQPAPVPGSSATDGSEVRLALLLGNRQYPEPFDLPPIPKNLRDLKGALEHRGFQVTDALDRDLASSRAAIDGFIRLAQTAPPNATLLFYFSGHGVQIDSANLLLPAGLSPALQSDAMRKGSLQLLSDVVGRLPERPQGQVIAVVDACRTTLKQATEDAGLNQVEAPPGCVIAFSTGAGRPAIAPAVETQNTFYTGSLVRLLASTSDETSFSELFQLVKQDVRETMLKHPVEAIRKLAQDPFIADNSRSRVTLAPRSVRETRGPRFANRNEEADWQRLQEATWPPEVLQLADAYLRDHPDSKLAGAAKVARTGSDNAARLLKRSDVRLYKSAFQLQDGLSEDERRDIARAGIGDKDAAARMGRRAMAKGGAGLQRYEGWLQYASALGNGIAAYELALHYRRQEQPVMASRYESIARELGYNPPTSLDNVRK</sequence>
<dbReference type="Pfam" id="PF00656">
    <property type="entry name" value="Peptidase_C14"/>
    <property type="match status" value="1"/>
</dbReference>
<evidence type="ECO:0000256" key="1">
    <source>
        <dbReference type="SAM" id="MobiDB-lite"/>
    </source>
</evidence>
<evidence type="ECO:0000313" key="4">
    <source>
        <dbReference type="Proteomes" id="UP000676246"/>
    </source>
</evidence>
<reference evidence="3 4" key="1">
    <citation type="submission" date="2021-04" db="EMBL/GenBank/DDBJ databases">
        <title>The genome sequence of Ideonella sp. 3Y2.</title>
        <authorList>
            <person name="Liu Y."/>
        </authorList>
    </citation>
    <scope>NUCLEOTIDE SEQUENCE [LARGE SCALE GENOMIC DNA]</scope>
    <source>
        <strain evidence="3 4">3Y2</strain>
    </source>
</reference>
<evidence type="ECO:0000313" key="3">
    <source>
        <dbReference type="EMBL" id="MBQ0931871.1"/>
    </source>
</evidence>
<feature type="region of interest" description="Disordered" evidence="1">
    <location>
        <begin position="38"/>
        <end position="67"/>
    </location>
</feature>
<organism evidence="3 4">
    <name type="scientific">Ideonella alba</name>
    <dbReference type="NCBI Taxonomy" id="2824118"/>
    <lineage>
        <taxon>Bacteria</taxon>
        <taxon>Pseudomonadati</taxon>
        <taxon>Pseudomonadota</taxon>
        <taxon>Betaproteobacteria</taxon>
        <taxon>Burkholderiales</taxon>
        <taxon>Sphaerotilaceae</taxon>
        <taxon>Ideonella</taxon>
    </lineage>
</organism>
<feature type="compositionally biased region" description="Low complexity" evidence="1">
    <location>
        <begin position="39"/>
        <end position="54"/>
    </location>
</feature>
<dbReference type="GO" id="GO:0004197">
    <property type="term" value="F:cysteine-type endopeptidase activity"/>
    <property type="evidence" value="ECO:0007669"/>
    <property type="project" value="InterPro"/>
</dbReference>
<dbReference type="Proteomes" id="UP000676246">
    <property type="component" value="Unassembled WGS sequence"/>
</dbReference>
<gene>
    <name evidence="3" type="ORF">KAK03_15405</name>
</gene>
<protein>
    <submittedName>
        <fullName evidence="3">Caspase family protein</fullName>
    </submittedName>
</protein>
<name>A0A940YES0_9BURK</name>
<dbReference type="PANTHER" id="PTHR22576">
    <property type="entry name" value="MUCOSA ASSOCIATED LYMPHOID TISSUE LYMPHOMA TRANSLOCATION PROTEIN 1/PARACASPASE"/>
    <property type="match status" value="1"/>
</dbReference>
<dbReference type="PANTHER" id="PTHR22576:SF37">
    <property type="entry name" value="MUCOSA-ASSOCIATED LYMPHOID TISSUE LYMPHOMA TRANSLOCATION PROTEIN 1"/>
    <property type="match status" value="1"/>
</dbReference>
<accession>A0A940YES0</accession>
<dbReference type="Gene3D" id="3.40.50.1460">
    <property type="match status" value="1"/>
</dbReference>
<dbReference type="InterPro" id="IPR029030">
    <property type="entry name" value="Caspase-like_dom_sf"/>
</dbReference>
<dbReference type="PROSITE" id="PS51318">
    <property type="entry name" value="TAT"/>
    <property type="match status" value="1"/>
</dbReference>
<feature type="domain" description="Peptidase C14 caspase" evidence="2">
    <location>
        <begin position="73"/>
        <end position="295"/>
    </location>
</feature>
<dbReference type="AlphaFoldDB" id="A0A940YES0"/>
<evidence type="ECO:0000259" key="2">
    <source>
        <dbReference type="Pfam" id="PF00656"/>
    </source>
</evidence>
<dbReference type="EMBL" id="JAGQDD010000011">
    <property type="protein sequence ID" value="MBQ0931871.1"/>
    <property type="molecule type" value="Genomic_DNA"/>
</dbReference>
<dbReference type="InterPro" id="IPR011600">
    <property type="entry name" value="Pept_C14_caspase"/>
</dbReference>
<dbReference type="RefSeq" id="WP_210854945.1">
    <property type="nucleotide sequence ID" value="NZ_JAGQDD010000011.1"/>
</dbReference>
<proteinExistence type="predicted"/>
<dbReference type="GO" id="GO:0006508">
    <property type="term" value="P:proteolysis"/>
    <property type="evidence" value="ECO:0007669"/>
    <property type="project" value="InterPro"/>
</dbReference>
<comment type="caution">
    <text evidence="3">The sequence shown here is derived from an EMBL/GenBank/DDBJ whole genome shotgun (WGS) entry which is preliminary data.</text>
</comment>
<keyword evidence="4" id="KW-1185">Reference proteome</keyword>